<evidence type="ECO:0000256" key="1">
    <source>
        <dbReference type="SAM" id="MobiDB-lite"/>
    </source>
</evidence>
<comment type="caution">
    <text evidence="2">The sequence shown here is derived from an EMBL/GenBank/DDBJ whole genome shotgun (WGS) entry which is preliminary data.</text>
</comment>
<feature type="compositionally biased region" description="Low complexity" evidence="1">
    <location>
        <begin position="270"/>
        <end position="280"/>
    </location>
</feature>
<sequence length="375" mass="42280">MIHAMNVVSTLIPLLNAMMSAGNLKMVVRLAEKPSKIAYWNAYMRLTEIYGFALLTIYSVQKNVLGSRIGIGNGEWYEKAVMAIDSGLNEWMGLVPEHLRCDKRHDDPIFFTQSTLLFCWYHWIQIAVHKRFIPRPRDHSTSSLPSLSICNNAARSSLRLCETFMKRLGNYHSQLLATMYHSATVLALNLVRSLQLRIKIDPRKEIMDIYKFIDLFRFYERASPHAGRLVDILSAMMFASPFPPQLSVSMSNFDHPAQQPRTAELQGTTLSQPSLPLSSPGHISSHTEGWSPEPIQPLSSAFSTSYPKPNSSFPFYSSDLGKYDIQASLHSVNESSIANYDDPSAEANKSSSISPDVHQYFSLFDESTMINTNSE</sequence>
<evidence type="ECO:0000313" key="3">
    <source>
        <dbReference type="Proteomes" id="UP000559256"/>
    </source>
</evidence>
<name>A0A8H5LPV6_9AGAR</name>
<organism evidence="2 3">
    <name type="scientific">Tetrapyrgos nigripes</name>
    <dbReference type="NCBI Taxonomy" id="182062"/>
    <lineage>
        <taxon>Eukaryota</taxon>
        <taxon>Fungi</taxon>
        <taxon>Dikarya</taxon>
        <taxon>Basidiomycota</taxon>
        <taxon>Agaricomycotina</taxon>
        <taxon>Agaricomycetes</taxon>
        <taxon>Agaricomycetidae</taxon>
        <taxon>Agaricales</taxon>
        <taxon>Marasmiineae</taxon>
        <taxon>Marasmiaceae</taxon>
        <taxon>Tetrapyrgos</taxon>
    </lineage>
</organism>
<feature type="compositionally biased region" description="Polar residues" evidence="1">
    <location>
        <begin position="259"/>
        <end position="269"/>
    </location>
</feature>
<dbReference type="Proteomes" id="UP000559256">
    <property type="component" value="Unassembled WGS sequence"/>
</dbReference>
<evidence type="ECO:0008006" key="4">
    <source>
        <dbReference type="Google" id="ProtNLM"/>
    </source>
</evidence>
<dbReference type="AlphaFoldDB" id="A0A8H5LPV6"/>
<proteinExistence type="predicted"/>
<dbReference type="EMBL" id="JAACJM010000029">
    <property type="protein sequence ID" value="KAF5365064.1"/>
    <property type="molecule type" value="Genomic_DNA"/>
</dbReference>
<reference evidence="2 3" key="1">
    <citation type="journal article" date="2020" name="ISME J.">
        <title>Uncovering the hidden diversity of litter-decomposition mechanisms in mushroom-forming fungi.</title>
        <authorList>
            <person name="Floudas D."/>
            <person name="Bentzer J."/>
            <person name="Ahren D."/>
            <person name="Johansson T."/>
            <person name="Persson P."/>
            <person name="Tunlid A."/>
        </authorList>
    </citation>
    <scope>NUCLEOTIDE SEQUENCE [LARGE SCALE GENOMIC DNA]</scope>
    <source>
        <strain evidence="2 3">CBS 291.85</strain>
    </source>
</reference>
<accession>A0A8H5LPV6</accession>
<protein>
    <recommendedName>
        <fullName evidence="4">Transcription factor domain-containing protein</fullName>
    </recommendedName>
</protein>
<feature type="region of interest" description="Disordered" evidence="1">
    <location>
        <begin position="249"/>
        <end position="290"/>
    </location>
</feature>
<gene>
    <name evidence="2" type="ORF">D9758_010963</name>
</gene>
<dbReference type="OrthoDB" id="4456959at2759"/>
<keyword evidence="3" id="KW-1185">Reference proteome</keyword>
<dbReference type="CDD" id="cd12148">
    <property type="entry name" value="fungal_TF_MHR"/>
    <property type="match status" value="1"/>
</dbReference>
<evidence type="ECO:0000313" key="2">
    <source>
        <dbReference type="EMBL" id="KAF5365064.1"/>
    </source>
</evidence>